<reference evidence="7 8" key="1">
    <citation type="submission" date="2020-04" db="EMBL/GenBank/DDBJ databases">
        <title>Genome sequencing of novel species.</title>
        <authorList>
            <person name="Heo J."/>
            <person name="Kim S.-J."/>
            <person name="Kim J.-S."/>
            <person name="Hong S.-B."/>
            <person name="Kwon S.-W."/>
        </authorList>
    </citation>
    <scope>NUCLEOTIDE SEQUENCE [LARGE SCALE GENOMIC DNA]</scope>
    <source>
        <strain evidence="7 8">GN2-R2</strain>
    </source>
</reference>
<dbReference type="Pfam" id="PF02156">
    <property type="entry name" value="Glyco_hydro_26"/>
    <property type="match status" value="1"/>
</dbReference>
<sequence length="406" mass="44590">MGPRLRGNDAVTDNGMRKHYSIFACRLLAALTLSAAAAALPATAASAPTTSATHATLSDPDATPATRALYAWLRGIWGKQIIAGQQDLTWNDGADMARRVFDDTGKYPALMGYDFMNSGLAGPDAQGAHQVDEAIAFARRGGLVTFCWHWRDPARLAVAGAGRGNFYARERDAAKNTGFTIPMKEGRLDTASPGYAQLDAGIDLVAGELRRLADAGVVVLWRPLHEASGNKGDGWFWWGRTRGDGVPQAQAYIQLWRHMHERLVRTHGLHNLVWVWNGQDPAWYPGDDVVDVVGYDIYDDDKNGDAKAYKSQAATYRAARAIGNRDKPVALSETSYIPDPDKMLADGAPWLWFTVWNDGHAPAGATDKDNFWSGDYYNTLTHKNKVYHHPNVITLDKLPAFLKAPQ</sequence>
<organism evidence="7 8">
    <name type="scientific">Massilia forsythiae</name>
    <dbReference type="NCBI Taxonomy" id="2728020"/>
    <lineage>
        <taxon>Bacteria</taxon>
        <taxon>Pseudomonadati</taxon>
        <taxon>Pseudomonadota</taxon>
        <taxon>Betaproteobacteria</taxon>
        <taxon>Burkholderiales</taxon>
        <taxon>Oxalobacteraceae</taxon>
        <taxon>Telluria group</taxon>
        <taxon>Massilia</taxon>
    </lineage>
</organism>
<feature type="chain" id="PRO_5031269166" evidence="5">
    <location>
        <begin position="45"/>
        <end position="406"/>
    </location>
</feature>
<name>A0A7Z2W1P9_9BURK</name>
<evidence type="ECO:0000259" key="6">
    <source>
        <dbReference type="PROSITE" id="PS51764"/>
    </source>
</evidence>
<evidence type="ECO:0000256" key="4">
    <source>
        <dbReference type="PROSITE-ProRule" id="PRU01100"/>
    </source>
</evidence>
<proteinExistence type="inferred from homology"/>
<feature type="domain" description="GH26" evidence="6">
    <location>
        <begin position="64"/>
        <end position="396"/>
    </location>
</feature>
<protein>
    <submittedName>
        <fullName evidence="7">Beta-mannosidase</fullName>
    </submittedName>
</protein>
<dbReference type="SUPFAM" id="SSF51445">
    <property type="entry name" value="(Trans)glycosidases"/>
    <property type="match status" value="1"/>
</dbReference>
<keyword evidence="8" id="KW-1185">Reference proteome</keyword>
<dbReference type="InterPro" id="IPR017853">
    <property type="entry name" value="GH"/>
</dbReference>
<keyword evidence="2 4" id="KW-0378">Hydrolase</keyword>
<dbReference type="PANTHER" id="PTHR40079">
    <property type="entry name" value="MANNAN ENDO-1,4-BETA-MANNOSIDASE E-RELATED"/>
    <property type="match status" value="1"/>
</dbReference>
<keyword evidence="5" id="KW-0732">Signal</keyword>
<dbReference type="AlphaFoldDB" id="A0A7Z2W1P9"/>
<evidence type="ECO:0000256" key="2">
    <source>
        <dbReference type="ARBA" id="ARBA00022801"/>
    </source>
</evidence>
<evidence type="ECO:0000313" key="7">
    <source>
        <dbReference type="EMBL" id="QJE03496.1"/>
    </source>
</evidence>
<dbReference type="GO" id="GO:0006080">
    <property type="term" value="P:substituted mannan metabolic process"/>
    <property type="evidence" value="ECO:0007669"/>
    <property type="project" value="InterPro"/>
</dbReference>
<dbReference type="PROSITE" id="PS51764">
    <property type="entry name" value="GH26"/>
    <property type="match status" value="1"/>
</dbReference>
<keyword evidence="3 4" id="KW-0326">Glycosidase</keyword>
<dbReference type="GO" id="GO:0016985">
    <property type="term" value="F:mannan endo-1,4-beta-mannosidase activity"/>
    <property type="evidence" value="ECO:0007669"/>
    <property type="project" value="InterPro"/>
</dbReference>
<dbReference type="KEGG" id="mfy:HH212_20400"/>
<dbReference type="PANTHER" id="PTHR40079:SF4">
    <property type="entry name" value="GH26 DOMAIN-CONTAINING PROTEIN-RELATED"/>
    <property type="match status" value="1"/>
</dbReference>
<comment type="similarity">
    <text evidence="1 4">Belongs to the glycosyl hydrolase 26 family.</text>
</comment>
<dbReference type="InterPro" id="IPR022790">
    <property type="entry name" value="GH26_dom"/>
</dbReference>
<accession>A0A7Z2W1P9</accession>
<evidence type="ECO:0000256" key="5">
    <source>
        <dbReference type="SAM" id="SignalP"/>
    </source>
</evidence>
<feature type="active site" description="Proton donor" evidence="4">
    <location>
        <position position="226"/>
    </location>
</feature>
<evidence type="ECO:0000256" key="3">
    <source>
        <dbReference type="ARBA" id="ARBA00023295"/>
    </source>
</evidence>
<dbReference type="EMBL" id="CP051685">
    <property type="protein sequence ID" value="QJE03496.1"/>
    <property type="molecule type" value="Genomic_DNA"/>
</dbReference>
<evidence type="ECO:0000313" key="8">
    <source>
        <dbReference type="Proteomes" id="UP000502415"/>
    </source>
</evidence>
<gene>
    <name evidence="7" type="ORF">HH212_20400</name>
</gene>
<evidence type="ECO:0000256" key="1">
    <source>
        <dbReference type="ARBA" id="ARBA00007754"/>
    </source>
</evidence>
<dbReference type="PRINTS" id="PR00739">
    <property type="entry name" value="GLHYDRLASE26"/>
</dbReference>
<dbReference type="InterPro" id="IPR000805">
    <property type="entry name" value="Glyco_hydro_26"/>
</dbReference>
<feature type="signal peptide" evidence="5">
    <location>
        <begin position="1"/>
        <end position="44"/>
    </location>
</feature>
<dbReference type="Proteomes" id="UP000502415">
    <property type="component" value="Chromosome"/>
</dbReference>
<feature type="active site" description="Nucleophile" evidence="4">
    <location>
        <position position="333"/>
    </location>
</feature>
<dbReference type="Gene3D" id="3.20.20.80">
    <property type="entry name" value="Glycosidases"/>
    <property type="match status" value="1"/>
</dbReference>